<evidence type="ECO:0000256" key="5">
    <source>
        <dbReference type="ARBA" id="ARBA00022857"/>
    </source>
</evidence>
<feature type="compositionally biased region" description="Polar residues" evidence="13">
    <location>
        <begin position="1"/>
        <end position="11"/>
    </location>
</feature>
<evidence type="ECO:0000256" key="7">
    <source>
        <dbReference type="ARBA" id="ARBA00023002"/>
    </source>
</evidence>
<dbReference type="InterPro" id="IPR036291">
    <property type="entry name" value="NAD(P)-bd_dom_sf"/>
</dbReference>
<keyword evidence="10" id="KW-0275">Fatty acid biosynthesis</keyword>
<evidence type="ECO:0000256" key="12">
    <source>
        <dbReference type="ARBA" id="ARBA00048843"/>
    </source>
</evidence>
<dbReference type="GO" id="GO:0141148">
    <property type="term" value="F:enoyl-[acyl-carrier-protein] reductase (NADPH) activity"/>
    <property type="evidence" value="ECO:0007669"/>
    <property type="project" value="UniProtKB-EC"/>
</dbReference>
<name>A0A899G6M6_9ASCO</name>
<dbReference type="GO" id="GO:0006633">
    <property type="term" value="P:fatty acid biosynthetic process"/>
    <property type="evidence" value="ECO:0007669"/>
    <property type="project" value="UniProtKB-KW"/>
</dbReference>
<reference evidence="15" key="1">
    <citation type="submission" date="2020-06" db="EMBL/GenBank/DDBJ databases">
        <title>Genomes of multiple members of Pneumocystis genus reveal paths to human pathogen Pneumocystis jirovecii.</title>
        <authorList>
            <person name="Cisse O.H."/>
            <person name="Ma L."/>
            <person name="Dekker J."/>
            <person name="Khil P."/>
            <person name="Jo J."/>
            <person name="Brenchley J."/>
            <person name="Blair R."/>
            <person name="Pahar B."/>
            <person name="Chabe M."/>
            <person name="Van Rompay K.A."/>
            <person name="Keesler R."/>
            <person name="Sukura A."/>
            <person name="Hirsch V."/>
            <person name="Kutty G."/>
            <person name="Liu Y."/>
            <person name="Peng L."/>
            <person name="Chen J."/>
            <person name="Song J."/>
            <person name="Weissenbacher-Lang C."/>
            <person name="Xu J."/>
            <person name="Upham N.S."/>
            <person name="Stajich J.E."/>
            <person name="Cuomo C.A."/>
            <person name="Cushion M.T."/>
            <person name="Kovacs J.A."/>
        </authorList>
    </citation>
    <scope>NUCLEOTIDE SEQUENCE</scope>
    <source>
        <strain evidence="15">2A</strain>
    </source>
</reference>
<gene>
    <name evidence="15" type="ORF">MERGE_000382</name>
</gene>
<dbReference type="InterPro" id="IPR020843">
    <property type="entry name" value="ER"/>
</dbReference>
<keyword evidence="3" id="KW-0444">Lipid biosynthesis</keyword>
<comment type="similarity">
    <text evidence="2">Belongs to the zinc-containing alcohol dehydrogenase family. Quinone oxidoreductase subfamily.</text>
</comment>
<dbReference type="Gene3D" id="3.90.180.10">
    <property type="entry name" value="Medium-chain alcohol dehydrogenases, catalytic domain"/>
    <property type="match status" value="1"/>
</dbReference>
<comment type="subcellular location">
    <subcellularLocation>
        <location evidence="1">Mitochondrion</location>
    </subcellularLocation>
</comment>
<dbReference type="InterPro" id="IPR013149">
    <property type="entry name" value="ADH-like_C"/>
</dbReference>
<evidence type="ECO:0000256" key="9">
    <source>
        <dbReference type="ARBA" id="ARBA00023128"/>
    </source>
</evidence>
<feature type="compositionally biased region" description="Polar residues" evidence="13">
    <location>
        <begin position="68"/>
        <end position="96"/>
    </location>
</feature>
<feature type="region of interest" description="Disordered" evidence="13">
    <location>
        <begin position="1"/>
        <end position="30"/>
    </location>
</feature>
<dbReference type="AlphaFoldDB" id="A0A899G6M6"/>
<dbReference type="InterPro" id="IPR011032">
    <property type="entry name" value="GroES-like_sf"/>
</dbReference>
<keyword evidence="8" id="KW-0443">Lipid metabolism</keyword>
<dbReference type="FunFam" id="3.40.50.720:FF:000112">
    <property type="entry name" value="Enoyl-[acyl-carrier-protein] reductase 1, mitochondrial"/>
    <property type="match status" value="1"/>
</dbReference>
<dbReference type="SUPFAM" id="SSF51735">
    <property type="entry name" value="NAD(P)-binding Rossmann-fold domains"/>
    <property type="match status" value="1"/>
</dbReference>
<evidence type="ECO:0000313" key="16">
    <source>
        <dbReference type="Proteomes" id="UP000663699"/>
    </source>
</evidence>
<evidence type="ECO:0000256" key="10">
    <source>
        <dbReference type="ARBA" id="ARBA00023160"/>
    </source>
</evidence>
<accession>A0A899G6M6</accession>
<keyword evidence="9" id="KW-0496">Mitochondrion</keyword>
<dbReference type="Proteomes" id="UP000663699">
    <property type="component" value="Chromosome 1"/>
</dbReference>
<evidence type="ECO:0000256" key="3">
    <source>
        <dbReference type="ARBA" id="ARBA00022516"/>
    </source>
</evidence>
<dbReference type="GO" id="GO:0005739">
    <property type="term" value="C:mitochondrion"/>
    <property type="evidence" value="ECO:0007669"/>
    <property type="project" value="UniProtKB-SubCell"/>
</dbReference>
<evidence type="ECO:0000256" key="13">
    <source>
        <dbReference type="SAM" id="MobiDB-lite"/>
    </source>
</evidence>
<keyword evidence="7" id="KW-0560">Oxidoreductase</keyword>
<evidence type="ECO:0000313" key="15">
    <source>
        <dbReference type="EMBL" id="QSL64227.1"/>
    </source>
</evidence>
<evidence type="ECO:0000259" key="14">
    <source>
        <dbReference type="SMART" id="SM00829"/>
    </source>
</evidence>
<dbReference type="EMBL" id="CP054532">
    <property type="protein sequence ID" value="QSL64227.1"/>
    <property type="molecule type" value="Genomic_DNA"/>
</dbReference>
<feature type="region of interest" description="Disordered" evidence="13">
    <location>
        <begin position="68"/>
        <end position="145"/>
    </location>
</feature>
<protein>
    <recommendedName>
        <fullName evidence="11">enoyl-[acyl-carrier-protein] reductase</fullName>
        <ecNumber evidence="11">1.3.1.104</ecNumber>
    </recommendedName>
</protein>
<dbReference type="Gene3D" id="3.40.50.720">
    <property type="entry name" value="NAD(P)-binding Rossmann-like Domain"/>
    <property type="match status" value="1"/>
</dbReference>
<evidence type="ECO:0000256" key="8">
    <source>
        <dbReference type="ARBA" id="ARBA00023098"/>
    </source>
</evidence>
<evidence type="ECO:0000256" key="11">
    <source>
        <dbReference type="ARBA" id="ARBA00038963"/>
    </source>
</evidence>
<sequence length="627" mass="71061">MKEMQKVSSNFEKLRKQGHKKKDTEIRPFIEDQSQKNIDLTVRPLKFPSHKDSGFKKVGFKKAFDNFTHNSADSMDSSNTSRLSESYDRSSMTELPSNPIDLREDERRHSPLGQPPKAGEHWRHSGLQNKQERHPNCPQSHSRTPWRSLSEAVTAAVYRVSFLDFVFNMNVNLKMFLKPLSRRLLGVYGRGISGRAIMFSNYGNPSQVLQLHHFDIQRTPLKPIVVKFLASPINPSDINQIEGVYPEKPRFTKDLGTDVPCSVAGNEGLVEIIENPDKNSDLRPGRQAIMKNPGFGTWRTHAIADPNDLLLLDMDGVTTVQAATLSVNPCTAYCLLKNFYELKPGDYFIQNGANSQVGQAAIQFGRIWGLNSINIIRNRPNIDQLKSFLYDLGATHVITDMELENREFMEELVRKCCGESGIPLGLNCVGGKSVLHLARYIKSDGHLITYGAMSRQPLLMSSGLLIFKNIHLHGFWVTKYNKTYPEKRLKVLNNILTYMKNKSFKGLLCDKVYLDKSLDDSTYMETFKKALENKERKQDFCSNVSATSREWYTYSSLPDKLAEIVKKSDIYISNKDISSTISLINGAELAVVGIINISTLSSCLVLEYFLIELKTLLKSFSMSLRIF</sequence>
<dbReference type="EC" id="1.3.1.104" evidence="11"/>
<evidence type="ECO:0000256" key="1">
    <source>
        <dbReference type="ARBA" id="ARBA00004173"/>
    </source>
</evidence>
<dbReference type="InterPro" id="IPR051034">
    <property type="entry name" value="Mito_Enoyl-ACP_Reductase"/>
</dbReference>
<dbReference type="PANTHER" id="PTHR43981:SF2">
    <property type="entry name" value="ENOYL-[ACYL-CARRIER-PROTEIN] REDUCTASE, MITOCHONDRIAL"/>
    <property type="match status" value="1"/>
</dbReference>
<keyword evidence="16" id="KW-1185">Reference proteome</keyword>
<evidence type="ECO:0000256" key="2">
    <source>
        <dbReference type="ARBA" id="ARBA00010371"/>
    </source>
</evidence>
<dbReference type="Pfam" id="PF00107">
    <property type="entry name" value="ADH_zinc_N"/>
    <property type="match status" value="1"/>
</dbReference>
<dbReference type="SUPFAM" id="SSF50129">
    <property type="entry name" value="GroES-like"/>
    <property type="match status" value="1"/>
</dbReference>
<dbReference type="SMART" id="SM00829">
    <property type="entry name" value="PKS_ER"/>
    <property type="match status" value="1"/>
</dbReference>
<keyword evidence="6" id="KW-0809">Transit peptide</keyword>
<keyword evidence="4" id="KW-0276">Fatty acid metabolism</keyword>
<dbReference type="CDD" id="cd08290">
    <property type="entry name" value="ETR"/>
    <property type="match status" value="1"/>
</dbReference>
<feature type="domain" description="Enoyl reductase (ER)" evidence="14">
    <location>
        <begin position="206"/>
        <end position="531"/>
    </location>
</feature>
<proteinExistence type="inferred from homology"/>
<dbReference type="OrthoDB" id="7482721at2759"/>
<evidence type="ECO:0000256" key="6">
    <source>
        <dbReference type="ARBA" id="ARBA00022946"/>
    </source>
</evidence>
<dbReference type="PANTHER" id="PTHR43981">
    <property type="entry name" value="ENOYL-[ACYL-CARRIER-PROTEIN] REDUCTASE, MITOCHONDRIAL"/>
    <property type="match status" value="1"/>
</dbReference>
<evidence type="ECO:0000256" key="4">
    <source>
        <dbReference type="ARBA" id="ARBA00022832"/>
    </source>
</evidence>
<keyword evidence="5" id="KW-0521">NADP</keyword>
<comment type="catalytic activity">
    <reaction evidence="12">
        <text>a 2,3-saturated acyl-[ACP] + NADP(+) = a (2E)-enoyl-[ACP] + NADPH + H(+)</text>
        <dbReference type="Rhea" id="RHEA:22564"/>
        <dbReference type="Rhea" id="RHEA-COMP:9925"/>
        <dbReference type="Rhea" id="RHEA-COMP:9926"/>
        <dbReference type="ChEBI" id="CHEBI:15378"/>
        <dbReference type="ChEBI" id="CHEBI:57783"/>
        <dbReference type="ChEBI" id="CHEBI:58349"/>
        <dbReference type="ChEBI" id="CHEBI:78784"/>
        <dbReference type="ChEBI" id="CHEBI:78785"/>
        <dbReference type="EC" id="1.3.1.104"/>
    </reaction>
</comment>
<organism evidence="15 16">
    <name type="scientific">Pneumocystis wakefieldiae</name>
    <dbReference type="NCBI Taxonomy" id="38082"/>
    <lineage>
        <taxon>Eukaryota</taxon>
        <taxon>Fungi</taxon>
        <taxon>Dikarya</taxon>
        <taxon>Ascomycota</taxon>
        <taxon>Taphrinomycotina</taxon>
        <taxon>Pneumocystomycetes</taxon>
        <taxon>Pneumocystaceae</taxon>
        <taxon>Pneumocystis</taxon>
    </lineage>
</organism>